<sequence length="317" mass="35957">MWQLARAGNSFGGEIILRPYQFCNLTAAVARADDTFESLREKVEVATIIGTIQSMATHFPGLRSQWSENCQEERLLGVDITGQMDSTVAQDPEVQRRLLEIAVEVNREYAEKLGINQSVSITCVKPSGNSSQLLDCASGLHSRWAPYYIRNVRVSTHSPIYKVLRDAGVPMDPENGQTRDDATTWVVHFPVKAPENAITRNSRGAIEQCNYWLQNKLNWTEHNPSVTITYKPDEVMEVMKWIWEHREVIGGMAFLPSFDANYAQMPYVEIGREEYEKLAAEFPPIDFSKVYRYEEEDLTTAAQELACMSGACEIDFL</sequence>
<name>A0ABP9X5T7_9CHLR</name>
<dbReference type="InterPro" id="IPR050862">
    <property type="entry name" value="RdRp_reductase_class-2"/>
</dbReference>
<evidence type="ECO:0000256" key="2">
    <source>
        <dbReference type="ARBA" id="ARBA00022628"/>
    </source>
</evidence>
<keyword evidence="2" id="KW-0846">Cobalamin</keyword>
<dbReference type="RefSeq" id="WP_345724355.1">
    <property type="nucleotide sequence ID" value="NZ_BAABRU010000023.1"/>
</dbReference>
<protein>
    <submittedName>
        <fullName evidence="5">Uncharacterized protein</fullName>
    </submittedName>
</protein>
<comment type="cofactor">
    <cofactor evidence="1">
        <name>adenosylcob(III)alamin</name>
        <dbReference type="ChEBI" id="CHEBI:18408"/>
    </cofactor>
</comment>
<dbReference type="PANTHER" id="PTHR43371">
    <property type="entry name" value="VITAMIN B12-DEPENDENT RIBONUCLEOTIDE REDUCTASE"/>
    <property type="match status" value="1"/>
</dbReference>
<organism evidence="5 6">
    <name type="scientific">Herpetosiphon gulosus</name>
    <dbReference type="NCBI Taxonomy" id="1973496"/>
    <lineage>
        <taxon>Bacteria</taxon>
        <taxon>Bacillati</taxon>
        <taxon>Chloroflexota</taxon>
        <taxon>Chloroflexia</taxon>
        <taxon>Herpetosiphonales</taxon>
        <taxon>Herpetosiphonaceae</taxon>
        <taxon>Herpetosiphon</taxon>
    </lineage>
</organism>
<proteinExistence type="predicted"/>
<dbReference type="SUPFAM" id="SSF51998">
    <property type="entry name" value="PFL-like glycyl radical enzymes"/>
    <property type="match status" value="1"/>
</dbReference>
<reference evidence="5 6" key="1">
    <citation type="submission" date="2024-02" db="EMBL/GenBank/DDBJ databases">
        <title>Herpetosiphon gulosus NBRC 112829.</title>
        <authorList>
            <person name="Ichikawa N."/>
            <person name="Katano-Makiyama Y."/>
            <person name="Hidaka K."/>
        </authorList>
    </citation>
    <scope>NUCLEOTIDE SEQUENCE [LARGE SCALE GENOMIC DNA]</scope>
    <source>
        <strain evidence="5 6">NBRC 112829</strain>
    </source>
</reference>
<accession>A0ABP9X5T7</accession>
<dbReference type="Gene3D" id="3.90.1390.10">
    <property type="entry name" value="b-12 dependent (class ii) ribonucleotide reductase, chain A, domain 3"/>
    <property type="match status" value="1"/>
</dbReference>
<dbReference type="PANTHER" id="PTHR43371:SF1">
    <property type="entry name" value="RIBONUCLEOSIDE-DIPHOSPHATE REDUCTASE"/>
    <property type="match status" value="1"/>
</dbReference>
<keyword evidence="3" id="KW-0560">Oxidoreductase</keyword>
<keyword evidence="6" id="KW-1185">Reference proteome</keyword>
<evidence type="ECO:0000256" key="4">
    <source>
        <dbReference type="ARBA" id="ARBA00023285"/>
    </source>
</evidence>
<evidence type="ECO:0000313" key="5">
    <source>
        <dbReference type="EMBL" id="GAA5530761.1"/>
    </source>
</evidence>
<dbReference type="Proteomes" id="UP001428290">
    <property type="component" value="Unassembled WGS sequence"/>
</dbReference>
<evidence type="ECO:0000256" key="3">
    <source>
        <dbReference type="ARBA" id="ARBA00023002"/>
    </source>
</evidence>
<evidence type="ECO:0000313" key="6">
    <source>
        <dbReference type="Proteomes" id="UP001428290"/>
    </source>
</evidence>
<gene>
    <name evidence="5" type="ORF">Hgul01_04584</name>
</gene>
<keyword evidence="4" id="KW-0170">Cobalt</keyword>
<comment type="caution">
    <text evidence="5">The sequence shown here is derived from an EMBL/GenBank/DDBJ whole genome shotgun (WGS) entry which is preliminary data.</text>
</comment>
<evidence type="ECO:0000256" key="1">
    <source>
        <dbReference type="ARBA" id="ARBA00001922"/>
    </source>
</evidence>
<dbReference type="EMBL" id="BAABRU010000023">
    <property type="protein sequence ID" value="GAA5530761.1"/>
    <property type="molecule type" value="Genomic_DNA"/>
</dbReference>